<evidence type="ECO:0000256" key="2">
    <source>
        <dbReference type="SAM" id="Phobius"/>
    </source>
</evidence>
<sequence length="266" mass="27998">MAVSRLADRRIREEAARAALRLDVRGPVSEALGKTGIVVPPASAEPSTEAAPASTPLPEAPALRGVRPAERVVKPFEKAAWPTRRARRAGADPLSGLTADERRVHRILLSQLDLANAQSQSGIGSLTYVETKRLESLDLAFINAELAKMTERRVQTAEVGRVGLLTAVVLAPLALGVALVAGAGIEAVLIALAVLMAVSSALLAQSAAAGPSTPRRQIYEALRELALLLDGDATSEAVLQADLLIDQLADADTSVHTPTARRRVRS</sequence>
<evidence type="ECO:0000256" key="1">
    <source>
        <dbReference type="SAM" id="MobiDB-lite"/>
    </source>
</evidence>
<dbReference type="EMBL" id="MQWD01000001">
    <property type="protein sequence ID" value="PAP75162.1"/>
    <property type="molecule type" value="Genomic_DNA"/>
</dbReference>
<evidence type="ECO:0000313" key="3">
    <source>
        <dbReference type="EMBL" id="PAP75162.1"/>
    </source>
</evidence>
<keyword evidence="2" id="KW-0812">Transmembrane</keyword>
<accession>A0A271IVD9</accession>
<keyword evidence="2" id="KW-0472">Membrane</keyword>
<evidence type="ECO:0000313" key="4">
    <source>
        <dbReference type="Proteomes" id="UP000216339"/>
    </source>
</evidence>
<organism evidence="3 4">
    <name type="scientific">Rubrivirga marina</name>
    <dbReference type="NCBI Taxonomy" id="1196024"/>
    <lineage>
        <taxon>Bacteria</taxon>
        <taxon>Pseudomonadati</taxon>
        <taxon>Rhodothermota</taxon>
        <taxon>Rhodothermia</taxon>
        <taxon>Rhodothermales</taxon>
        <taxon>Rubricoccaceae</taxon>
        <taxon>Rubrivirga</taxon>
    </lineage>
</organism>
<dbReference type="Proteomes" id="UP000216339">
    <property type="component" value="Unassembled WGS sequence"/>
</dbReference>
<protein>
    <submittedName>
        <fullName evidence="3">Uncharacterized protein</fullName>
    </submittedName>
</protein>
<feature type="compositionally biased region" description="Low complexity" evidence="1">
    <location>
        <begin position="40"/>
        <end position="61"/>
    </location>
</feature>
<feature type="transmembrane region" description="Helical" evidence="2">
    <location>
        <begin position="162"/>
        <end position="181"/>
    </location>
</feature>
<dbReference type="AlphaFoldDB" id="A0A271IVD9"/>
<comment type="caution">
    <text evidence="3">The sequence shown here is derived from an EMBL/GenBank/DDBJ whole genome shotgun (WGS) entry which is preliminary data.</text>
</comment>
<dbReference type="RefSeq" id="WP_095508797.1">
    <property type="nucleotide sequence ID" value="NZ_MQWD01000001.1"/>
</dbReference>
<feature type="transmembrane region" description="Helical" evidence="2">
    <location>
        <begin position="187"/>
        <end position="208"/>
    </location>
</feature>
<proteinExistence type="predicted"/>
<gene>
    <name evidence="3" type="ORF">BSZ37_01240</name>
</gene>
<feature type="region of interest" description="Disordered" evidence="1">
    <location>
        <begin position="38"/>
        <end position="61"/>
    </location>
</feature>
<reference evidence="3 4" key="1">
    <citation type="submission" date="2016-11" db="EMBL/GenBank/DDBJ databases">
        <title>Study of marine rhodopsin-containing bacteria.</title>
        <authorList>
            <person name="Yoshizawa S."/>
            <person name="Kumagai Y."/>
            <person name="Kogure K."/>
        </authorList>
    </citation>
    <scope>NUCLEOTIDE SEQUENCE [LARGE SCALE GENOMIC DNA]</scope>
    <source>
        <strain evidence="3 4">SAORIC-28</strain>
    </source>
</reference>
<name>A0A271IVD9_9BACT</name>
<keyword evidence="4" id="KW-1185">Reference proteome</keyword>
<keyword evidence="2" id="KW-1133">Transmembrane helix</keyword>